<dbReference type="GO" id="GO:0007094">
    <property type="term" value="P:mitotic spindle assembly checkpoint signaling"/>
    <property type="evidence" value="ECO:0007669"/>
    <property type="project" value="TreeGrafter"/>
</dbReference>
<evidence type="ECO:0000259" key="3">
    <source>
        <dbReference type="SMART" id="SM00787"/>
    </source>
</evidence>
<dbReference type="EMBL" id="KZ680210">
    <property type="protein sequence ID" value="PTB68253.1"/>
    <property type="molecule type" value="Genomic_DNA"/>
</dbReference>
<feature type="compositionally biased region" description="Polar residues" evidence="2">
    <location>
        <begin position="631"/>
        <end position="665"/>
    </location>
</feature>
<name>A0A2T4BG06_9HYPO</name>
<feature type="compositionally biased region" description="Polar residues" evidence="2">
    <location>
        <begin position="672"/>
        <end position="683"/>
    </location>
</feature>
<dbReference type="RefSeq" id="XP_024751573.1">
    <property type="nucleotide sequence ID" value="XM_024896892.1"/>
</dbReference>
<feature type="region of interest" description="Disordered" evidence="2">
    <location>
        <begin position="467"/>
        <end position="487"/>
    </location>
</feature>
<dbReference type="PANTHER" id="PTHR28260:SF1">
    <property type="entry name" value="SPINDLE POLE BODY COMPONENT SPC105"/>
    <property type="match status" value="1"/>
</dbReference>
<feature type="compositionally biased region" description="Polar residues" evidence="2">
    <location>
        <begin position="850"/>
        <end position="867"/>
    </location>
</feature>
<proteinExistence type="predicted"/>
<dbReference type="OrthoDB" id="5592879at2759"/>
<feature type="region of interest" description="Disordered" evidence="2">
    <location>
        <begin position="534"/>
        <end position="704"/>
    </location>
</feature>
<dbReference type="Pfam" id="PF08317">
    <property type="entry name" value="Spc7"/>
    <property type="match status" value="1"/>
</dbReference>
<accession>A0A2T4BG06</accession>
<feature type="compositionally biased region" description="Acidic residues" evidence="2">
    <location>
        <begin position="797"/>
        <end position="806"/>
    </location>
</feature>
<dbReference type="Pfam" id="PF18210">
    <property type="entry name" value="Knl1_RWD_C"/>
    <property type="match status" value="1"/>
</dbReference>
<dbReference type="SMART" id="SM00787">
    <property type="entry name" value="Spc7"/>
    <property type="match status" value="1"/>
</dbReference>
<sequence length="1396" mass="152731">MPAHGESTMPTTRRTRKSIGVHTELSNSHKENATIDVGQSMAASRKSRSKSIGPGGLDALRQGNGNRRASLAAPSKLPRSILKPTISPLPEIPPLKSKLPRKSVGASTSSQPEEESSGSKVAVRTEEEQQAAAREREERERRDARRKSLANRRVSFAAEATLHTFHEVEYMQSKNSTESRRKSGSGASTRSAGGQTAAAEDQSTQGKRSSLGGQSQIQSQDENSTSVIYSSDSEPADAVEEIPTDEEVVEEEENSNSDSDDGTTMSLETEDVTGTTVASEKSMEDVDEDSSTLDEALRMAARRAATQQLGEDSDDGEEIIPSFGWARKANPQPAASGNKESAKSPVDQGADNNTEMDMDMDMDMDITQAVGKIIKPSGPGESEREAEAEAEVSMDVTRAWGGIISNGRPNDAPSDSGEMEDATMDLTTAVGGIHYPELPDGDTDFDENEDMSMELTSVMGGLLTRRQQEQNEAARRQTLNQTAKLGDDATMDMTVDGLADADGDGDATTGMDITTALGGIIKNTSQAFRRSLFGSRTEHSETPPQSTSAAASQPPPDQSTPLAKTASRRSKSPGSALQAVQERAPQLATPQAVREPLIDVSTTPPTPNFLTTPKSSTTPKTPASKASTTPRQASSSKKTRTPTSQSRTLRSATRKPPSQSASRTPSPAKATPKSSTKSTQRDVSTPRKLSGVGADRPGLGSPQVAAIFNRRESLTESTSLFIPGKRAVAFSDPKVFAQELDQESDEGTRRKSDGRDATLNLREMIESMSPKRNPLRGRKSLHVGSARGLLGKRPAELDEEAEAEENDGVKRLKGRQGSPVKNVRLQQPPSKEETTGRLRRSTRLSFDFSGKTSQSAQSSPLKGSGSATLLSQKFSRAGKDNQTVHDVQIHQPLENNDSQPLETVEEHQMHLQDFLNLTSIRFMELNTTKRRHTIAPRTSQSGILPEGEDDRSLERCVVAGACTVPMLELYQHSCRELKKYISEGRRIVKEIETETFEENPPLFQEYLSATPEVKALMDNQFKNVRTHARHLSKAMWYEWRMKLQDGLNEGLISISDGMKDDLKLIEEQEKLLKSVMPSLVSRYESLLEESSSLEEAAKELADCDPAELQAAREELTSLDDDIAQKKKLIAKLRQEFDASAADVEELTARKAQCLVEIQESERIREECRGWTSTEVNNLKARVEAIEKEYGWAVTGISGSTLSMTYRREIELVLDITSFQPKQPNSPIDLWYIADSRAINPLPRTAEKEFLLQCIREHIRAMSQSRTKLSHLLSVVKAAWDKSNWISREVRRINVMFPTKVNKTSDSSIAVTSSLLLAPLETRVEVIFNLKGSSGPEGVNVDVSTDAKVIYGEQFNVGKVGEFLGTRIGKSVGAEGEPWSDVVVELYEKLIARGKKQ</sequence>
<dbReference type="SMART" id="SM01315">
    <property type="entry name" value="Spc7_N"/>
    <property type="match status" value="1"/>
</dbReference>
<keyword evidence="1" id="KW-0175">Coiled coil</keyword>
<dbReference type="GeneID" id="36605010"/>
<dbReference type="InterPro" id="IPR040850">
    <property type="entry name" value="Knl1_RWD_C"/>
</dbReference>
<feature type="compositionally biased region" description="Polar residues" evidence="2">
    <location>
        <begin position="221"/>
        <end position="233"/>
    </location>
</feature>
<gene>
    <name evidence="4" type="ORF">BBK36DRAFT_1195364</name>
</gene>
<feature type="compositionally biased region" description="Acidic residues" evidence="2">
    <location>
        <begin position="234"/>
        <end position="261"/>
    </location>
</feature>
<feature type="region of interest" description="Disordered" evidence="2">
    <location>
        <begin position="1"/>
        <end position="358"/>
    </location>
</feature>
<reference evidence="5" key="1">
    <citation type="submission" date="2016-07" db="EMBL/GenBank/DDBJ databases">
        <title>Multiple horizontal gene transfer events from other fungi enriched the ability of initially mycotrophic Trichoderma (Ascomycota) to feed on dead plant biomass.</title>
        <authorList>
            <consortium name="DOE Joint Genome Institute"/>
            <person name="Atanasova L."/>
            <person name="Chenthamara K."/>
            <person name="Zhang J."/>
            <person name="Grujic M."/>
            <person name="Henrissat B."/>
            <person name="Kuo A."/>
            <person name="Aerts A."/>
            <person name="Salamov A."/>
            <person name="Lipzen A."/>
            <person name="Labutti K."/>
            <person name="Barry K."/>
            <person name="Miao Y."/>
            <person name="Rahimi M.J."/>
            <person name="Shen Q."/>
            <person name="Grigoriev I.V."/>
            <person name="Kubicek C.P."/>
            <person name="Druzhinina I.S."/>
        </authorList>
    </citation>
    <scope>NUCLEOTIDE SEQUENCE [LARGE SCALE GENOMIC DNA]</scope>
    <source>
        <strain evidence="5">TUCIM 6016</strain>
    </source>
</reference>
<feature type="compositionally biased region" description="Low complexity" evidence="2">
    <location>
        <begin position="608"/>
        <end position="630"/>
    </location>
</feature>
<feature type="compositionally biased region" description="Low complexity" evidence="2">
    <location>
        <begin position="184"/>
        <end position="199"/>
    </location>
</feature>
<dbReference type="InterPro" id="IPR013253">
    <property type="entry name" value="Spc7_domain"/>
</dbReference>
<feature type="region of interest" description="Disordered" evidence="2">
    <location>
        <begin position="767"/>
        <end position="867"/>
    </location>
</feature>
<dbReference type="InterPro" id="IPR033338">
    <property type="entry name" value="Spc105/Spc7"/>
</dbReference>
<dbReference type="Proteomes" id="UP000241546">
    <property type="component" value="Unassembled WGS sequence"/>
</dbReference>
<dbReference type="PANTHER" id="PTHR28260">
    <property type="entry name" value="SPINDLE POLE BODY COMPONENT SPC105"/>
    <property type="match status" value="1"/>
</dbReference>
<feature type="compositionally biased region" description="Low complexity" evidence="2">
    <location>
        <begin position="209"/>
        <end position="220"/>
    </location>
</feature>
<dbReference type="GO" id="GO:0034501">
    <property type="term" value="P:protein localization to kinetochore"/>
    <property type="evidence" value="ECO:0007669"/>
    <property type="project" value="TreeGrafter"/>
</dbReference>
<feature type="compositionally biased region" description="Polar residues" evidence="2">
    <location>
        <begin position="542"/>
        <end position="551"/>
    </location>
</feature>
<evidence type="ECO:0000313" key="4">
    <source>
        <dbReference type="EMBL" id="PTB68253.1"/>
    </source>
</evidence>
<keyword evidence="5" id="KW-1185">Reference proteome</keyword>
<protein>
    <submittedName>
        <fullName evidence="4">Spc7-domain-containing protein</fullName>
    </submittedName>
</protein>
<evidence type="ECO:0000256" key="2">
    <source>
        <dbReference type="SAM" id="MobiDB-lite"/>
    </source>
</evidence>
<dbReference type="GO" id="GO:1990758">
    <property type="term" value="P:mitotic sister chromatid biorientation"/>
    <property type="evidence" value="ECO:0007669"/>
    <property type="project" value="TreeGrafter"/>
</dbReference>
<feature type="coiled-coil region" evidence="1">
    <location>
        <begin position="1108"/>
        <end position="1163"/>
    </location>
</feature>
<feature type="compositionally biased region" description="Basic and acidic residues" evidence="2">
    <location>
        <begin position="123"/>
        <end position="143"/>
    </location>
</feature>
<dbReference type="Pfam" id="PF15402">
    <property type="entry name" value="MELT_2"/>
    <property type="match status" value="5"/>
</dbReference>
<feature type="compositionally biased region" description="Polar residues" evidence="2">
    <location>
        <begin position="262"/>
        <end position="279"/>
    </location>
</feature>
<feature type="domain" description="Spc7 kinetochore protein" evidence="3">
    <location>
        <begin position="894"/>
        <end position="1214"/>
    </location>
</feature>
<organism evidence="4 5">
    <name type="scientific">Trichoderma citrinoviride</name>
    <dbReference type="NCBI Taxonomy" id="58853"/>
    <lineage>
        <taxon>Eukaryota</taxon>
        <taxon>Fungi</taxon>
        <taxon>Dikarya</taxon>
        <taxon>Ascomycota</taxon>
        <taxon>Pezizomycotina</taxon>
        <taxon>Sordariomycetes</taxon>
        <taxon>Hypocreomycetidae</taxon>
        <taxon>Hypocreales</taxon>
        <taxon>Hypocreaceae</taxon>
        <taxon>Trichoderma</taxon>
    </lineage>
</organism>
<evidence type="ECO:0000256" key="1">
    <source>
        <dbReference type="SAM" id="Coils"/>
    </source>
</evidence>
<dbReference type="GO" id="GO:0000776">
    <property type="term" value="C:kinetochore"/>
    <property type="evidence" value="ECO:0007669"/>
    <property type="project" value="TreeGrafter"/>
</dbReference>
<evidence type="ECO:0000313" key="5">
    <source>
        <dbReference type="Proteomes" id="UP000241546"/>
    </source>
</evidence>